<feature type="region of interest" description="Disordered" evidence="1">
    <location>
        <begin position="108"/>
        <end position="128"/>
    </location>
</feature>
<protein>
    <submittedName>
        <fullName evidence="2">Uncharacterized protein</fullName>
    </submittedName>
</protein>
<proteinExistence type="predicted"/>
<name>A0A834ADX9_9CHIR</name>
<dbReference type="AlphaFoldDB" id="A0A834ADX9"/>
<dbReference type="Proteomes" id="UP000664940">
    <property type="component" value="Unassembled WGS sequence"/>
</dbReference>
<evidence type="ECO:0000313" key="3">
    <source>
        <dbReference type="Proteomes" id="UP000664940"/>
    </source>
</evidence>
<organism evidence="2 3">
    <name type="scientific">Phyllostomus discolor</name>
    <name type="common">pale spear-nosed bat</name>
    <dbReference type="NCBI Taxonomy" id="89673"/>
    <lineage>
        <taxon>Eukaryota</taxon>
        <taxon>Metazoa</taxon>
        <taxon>Chordata</taxon>
        <taxon>Craniata</taxon>
        <taxon>Vertebrata</taxon>
        <taxon>Euteleostomi</taxon>
        <taxon>Mammalia</taxon>
        <taxon>Eutheria</taxon>
        <taxon>Laurasiatheria</taxon>
        <taxon>Chiroptera</taxon>
        <taxon>Yangochiroptera</taxon>
        <taxon>Phyllostomidae</taxon>
        <taxon>Phyllostominae</taxon>
        <taxon>Phyllostomus</taxon>
    </lineage>
</organism>
<dbReference type="EMBL" id="JABVXQ010000005">
    <property type="protein sequence ID" value="KAF6109778.1"/>
    <property type="molecule type" value="Genomic_DNA"/>
</dbReference>
<reference evidence="2 3" key="1">
    <citation type="journal article" date="2020" name="Nature">
        <title>Six reference-quality genomes reveal evolution of bat adaptations.</title>
        <authorList>
            <person name="Jebb D."/>
            <person name="Huang Z."/>
            <person name="Pippel M."/>
            <person name="Hughes G.M."/>
            <person name="Lavrichenko K."/>
            <person name="Devanna P."/>
            <person name="Winkler S."/>
            <person name="Jermiin L.S."/>
            <person name="Skirmuntt E.C."/>
            <person name="Katzourakis A."/>
            <person name="Burkitt-Gray L."/>
            <person name="Ray D.A."/>
            <person name="Sullivan K.A.M."/>
            <person name="Roscito J.G."/>
            <person name="Kirilenko B.M."/>
            <person name="Davalos L.M."/>
            <person name="Corthals A.P."/>
            <person name="Power M.L."/>
            <person name="Jones G."/>
            <person name="Ransome R.D."/>
            <person name="Dechmann D.K.N."/>
            <person name="Locatelli A.G."/>
            <person name="Puechmaille S.J."/>
            <person name="Fedrigo O."/>
            <person name="Jarvis E.D."/>
            <person name="Hiller M."/>
            <person name="Vernes S.C."/>
            <person name="Myers E.W."/>
            <person name="Teeling E.C."/>
        </authorList>
    </citation>
    <scope>NUCLEOTIDE SEQUENCE [LARGE SCALE GENOMIC DNA]</scope>
    <source>
        <strain evidence="2">Bat1K_MPI-CBG_1</strain>
    </source>
</reference>
<accession>A0A834ADX9</accession>
<gene>
    <name evidence="2" type="ORF">HJG60_010981</name>
</gene>
<comment type="caution">
    <text evidence="2">The sequence shown here is derived from an EMBL/GenBank/DDBJ whole genome shotgun (WGS) entry which is preliminary data.</text>
</comment>
<sequence>MSAPLCHLPGCLEKRQDKAGSGLGPGVGPVIFNQHLIDCCLFDWSQTLLLCAFVCSLARTPPTHTHTLTASLASSLGEGPPVVFALVWWGTVDVNTVNSSCSDSSAWRGRVQEADPPKTPWGDLPLSI</sequence>
<evidence type="ECO:0000313" key="2">
    <source>
        <dbReference type="EMBL" id="KAF6109778.1"/>
    </source>
</evidence>
<evidence type="ECO:0000256" key="1">
    <source>
        <dbReference type="SAM" id="MobiDB-lite"/>
    </source>
</evidence>